<organism evidence="1 2">
    <name type="scientific">Haloarcula nitratireducens</name>
    <dbReference type="NCBI Taxonomy" id="2487749"/>
    <lineage>
        <taxon>Archaea</taxon>
        <taxon>Methanobacteriati</taxon>
        <taxon>Methanobacteriota</taxon>
        <taxon>Stenosarchaea group</taxon>
        <taxon>Halobacteria</taxon>
        <taxon>Halobacteriales</taxon>
        <taxon>Haloarculaceae</taxon>
        <taxon>Haloarcula</taxon>
    </lineage>
</organism>
<comment type="caution">
    <text evidence="1">The sequence shown here is derived from an EMBL/GenBank/DDBJ whole genome shotgun (WGS) entry which is preliminary data.</text>
</comment>
<dbReference type="RefSeq" id="WP_220579565.1">
    <property type="nucleotide sequence ID" value="NZ_RKLT01000002.1"/>
</dbReference>
<accession>A0AAW4PAS9</accession>
<dbReference type="AlphaFoldDB" id="A0AAW4PAS9"/>
<dbReference type="Proteomes" id="UP001430455">
    <property type="component" value="Unassembled WGS sequence"/>
</dbReference>
<protein>
    <submittedName>
        <fullName evidence="1">Uncharacterized protein</fullName>
    </submittedName>
</protein>
<proteinExistence type="predicted"/>
<reference evidence="1 2" key="1">
    <citation type="submission" date="2021-06" db="EMBL/GenBank/DDBJ databases">
        <title>Halomicroarcula sp. a new haloarchaeum isolated from saline soil.</title>
        <authorList>
            <person name="Duran-Viseras A."/>
            <person name="Sanchez-Porro C."/>
            <person name="Ventosa A."/>
        </authorList>
    </citation>
    <scope>NUCLEOTIDE SEQUENCE [LARGE SCALE GENOMIC DNA]</scope>
    <source>
        <strain evidence="1 2">F27</strain>
    </source>
</reference>
<evidence type="ECO:0000313" key="1">
    <source>
        <dbReference type="EMBL" id="MBX0294908.1"/>
    </source>
</evidence>
<gene>
    <name evidence="1" type="ORF">EGH23_08465</name>
</gene>
<dbReference type="EMBL" id="RKLT01000002">
    <property type="protein sequence ID" value="MBX0294908.1"/>
    <property type="molecule type" value="Genomic_DNA"/>
</dbReference>
<sequence length="49" mass="5308">MPELPTAVYETLVDSFHRLSRLPPHVRVGSIGDAGVVEPPTRLGEAARL</sequence>
<keyword evidence="2" id="KW-1185">Reference proteome</keyword>
<name>A0AAW4PAS9_9EURY</name>
<evidence type="ECO:0000313" key="2">
    <source>
        <dbReference type="Proteomes" id="UP001430455"/>
    </source>
</evidence>